<dbReference type="InterPro" id="IPR041698">
    <property type="entry name" value="Methyltransf_25"/>
</dbReference>
<dbReference type="OrthoDB" id="57427at2157"/>
<dbReference type="Proteomes" id="UP000184357">
    <property type="component" value="Unassembled WGS sequence"/>
</dbReference>
<evidence type="ECO:0000256" key="2">
    <source>
        <dbReference type="ARBA" id="ARBA00022679"/>
    </source>
</evidence>
<keyword evidence="5" id="KW-1185">Reference proteome</keyword>
<dbReference type="CDD" id="cd02440">
    <property type="entry name" value="AdoMet_MTases"/>
    <property type="match status" value="1"/>
</dbReference>
<reference evidence="4 5" key="1">
    <citation type="submission" date="2016-11" db="EMBL/GenBank/DDBJ databases">
        <authorList>
            <person name="Jaros S."/>
            <person name="Januszkiewicz K."/>
            <person name="Wedrychowicz H."/>
        </authorList>
    </citation>
    <scope>NUCLEOTIDE SEQUENCE [LARGE SCALE GENOMIC DNA]</scope>
    <source>
        <strain evidence="4 5">DSM 9297</strain>
    </source>
</reference>
<dbReference type="InterPro" id="IPR051052">
    <property type="entry name" value="Diverse_substrate_MTase"/>
</dbReference>
<dbReference type="SUPFAM" id="SSF53335">
    <property type="entry name" value="S-adenosyl-L-methionine-dependent methyltransferases"/>
    <property type="match status" value="1"/>
</dbReference>
<evidence type="ECO:0000313" key="5">
    <source>
        <dbReference type="Proteomes" id="UP000184357"/>
    </source>
</evidence>
<dbReference type="STRING" id="43928.SAMN05443636_2578"/>
<evidence type="ECO:0000313" key="4">
    <source>
        <dbReference type="EMBL" id="SHH43666.1"/>
    </source>
</evidence>
<dbReference type="PANTHER" id="PTHR44942:SF4">
    <property type="entry name" value="METHYLTRANSFERASE TYPE 11 DOMAIN-CONTAINING PROTEIN"/>
    <property type="match status" value="1"/>
</dbReference>
<feature type="domain" description="Methyltransferase" evidence="3">
    <location>
        <begin position="44"/>
        <end position="139"/>
    </location>
</feature>
<accession>A0A1M5SYX0</accession>
<dbReference type="AlphaFoldDB" id="A0A1M5SYX0"/>
<name>A0A1M5SYX0_9EURY</name>
<sequence>MADGPRFESTATHYASHRPGYGDAVVELLCDRFDLRADDPGARVLDVGCGTGELAVPLASHAAAVVGVDPSPAMLAAARERAGDASAESVRFVEGDDTDIGSLDALSGAFQLTTMGRSFHWMHSAATLERIRGVTDPGGGVALVSDTEWLTKGTEDWQETVHEVVAEYVDDVPDRTGPVEYDRTWGDHLRDAGFTAVESATTTERRVLDADAVVGYVLSLSFCSPETLGDRRRAFESALHERLSDLGGPFPYERAVEVVSGYV</sequence>
<keyword evidence="1 4" id="KW-0489">Methyltransferase</keyword>
<evidence type="ECO:0000256" key="1">
    <source>
        <dbReference type="ARBA" id="ARBA00022603"/>
    </source>
</evidence>
<dbReference type="Pfam" id="PF13649">
    <property type="entry name" value="Methyltransf_25"/>
    <property type="match status" value="1"/>
</dbReference>
<evidence type="ECO:0000259" key="3">
    <source>
        <dbReference type="Pfam" id="PF13649"/>
    </source>
</evidence>
<protein>
    <submittedName>
        <fullName evidence="4">Methyltransferase domain-containing protein</fullName>
    </submittedName>
</protein>
<dbReference type="GO" id="GO:0032259">
    <property type="term" value="P:methylation"/>
    <property type="evidence" value="ECO:0007669"/>
    <property type="project" value="UniProtKB-KW"/>
</dbReference>
<dbReference type="InterPro" id="IPR029063">
    <property type="entry name" value="SAM-dependent_MTases_sf"/>
</dbReference>
<dbReference type="PANTHER" id="PTHR44942">
    <property type="entry name" value="METHYLTRANSF_11 DOMAIN-CONTAINING PROTEIN"/>
    <property type="match status" value="1"/>
</dbReference>
<gene>
    <name evidence="4" type="ORF">SAMN05443636_2578</name>
</gene>
<proteinExistence type="predicted"/>
<dbReference type="GO" id="GO:0008168">
    <property type="term" value="F:methyltransferase activity"/>
    <property type="evidence" value="ECO:0007669"/>
    <property type="project" value="UniProtKB-KW"/>
</dbReference>
<dbReference type="EMBL" id="FQWV01000007">
    <property type="protein sequence ID" value="SHH43666.1"/>
    <property type="molecule type" value="Genomic_DNA"/>
</dbReference>
<dbReference type="Gene3D" id="3.40.50.150">
    <property type="entry name" value="Vaccinia Virus protein VP39"/>
    <property type="match status" value="1"/>
</dbReference>
<dbReference type="RefSeq" id="WP_073310217.1">
    <property type="nucleotide sequence ID" value="NZ_FQWV01000007.1"/>
</dbReference>
<keyword evidence="2 4" id="KW-0808">Transferase</keyword>
<organism evidence="4 5">
    <name type="scientific">Halobaculum gomorrense</name>
    <dbReference type="NCBI Taxonomy" id="43928"/>
    <lineage>
        <taxon>Archaea</taxon>
        <taxon>Methanobacteriati</taxon>
        <taxon>Methanobacteriota</taxon>
        <taxon>Stenosarchaea group</taxon>
        <taxon>Halobacteria</taxon>
        <taxon>Halobacteriales</taxon>
        <taxon>Haloferacaceae</taxon>
        <taxon>Halobaculum</taxon>
    </lineage>
</organism>